<gene>
    <name evidence="2" type="ORF">ACFSUN_10665</name>
</gene>
<dbReference type="EMBL" id="JBHUMX010000035">
    <property type="protein sequence ID" value="MFD2629237.1"/>
    <property type="molecule type" value="Genomic_DNA"/>
</dbReference>
<organism evidence="2 3">
    <name type="scientific">Oceanobacillus kapialis</name>
    <dbReference type="NCBI Taxonomy" id="481353"/>
    <lineage>
        <taxon>Bacteria</taxon>
        <taxon>Bacillati</taxon>
        <taxon>Bacillota</taxon>
        <taxon>Bacilli</taxon>
        <taxon>Bacillales</taxon>
        <taxon>Bacillaceae</taxon>
        <taxon>Oceanobacillus</taxon>
    </lineage>
</organism>
<name>A0ABW5Q1N7_9BACI</name>
<proteinExistence type="predicted"/>
<keyword evidence="1" id="KW-1133">Transmembrane helix</keyword>
<keyword evidence="1" id="KW-0812">Transmembrane</keyword>
<dbReference type="Proteomes" id="UP001597451">
    <property type="component" value="Unassembled WGS sequence"/>
</dbReference>
<comment type="caution">
    <text evidence="2">The sequence shown here is derived from an EMBL/GenBank/DDBJ whole genome shotgun (WGS) entry which is preliminary data.</text>
</comment>
<accession>A0ABW5Q1N7</accession>
<keyword evidence="3" id="KW-1185">Reference proteome</keyword>
<protein>
    <recommendedName>
        <fullName evidence="4">Uracil phosphoribosyltransferase</fullName>
    </recommendedName>
</protein>
<evidence type="ECO:0000313" key="3">
    <source>
        <dbReference type="Proteomes" id="UP001597451"/>
    </source>
</evidence>
<feature type="transmembrane region" description="Helical" evidence="1">
    <location>
        <begin position="27"/>
        <end position="48"/>
    </location>
</feature>
<reference evidence="3" key="1">
    <citation type="journal article" date="2019" name="Int. J. Syst. Evol. Microbiol.">
        <title>The Global Catalogue of Microorganisms (GCM) 10K type strain sequencing project: providing services to taxonomists for standard genome sequencing and annotation.</title>
        <authorList>
            <consortium name="The Broad Institute Genomics Platform"/>
            <consortium name="The Broad Institute Genome Sequencing Center for Infectious Disease"/>
            <person name="Wu L."/>
            <person name="Ma J."/>
        </authorList>
    </citation>
    <scope>NUCLEOTIDE SEQUENCE [LARGE SCALE GENOMIC DNA]</scope>
    <source>
        <strain evidence="3">TISTR 1858</strain>
    </source>
</reference>
<sequence length="55" mass="6377">MNELVEARLINVGSDAYHTVDWVWNQAPSWIIIILIINIVWNGIDGFIKARKNKK</sequence>
<evidence type="ECO:0008006" key="4">
    <source>
        <dbReference type="Google" id="ProtNLM"/>
    </source>
</evidence>
<evidence type="ECO:0000313" key="2">
    <source>
        <dbReference type="EMBL" id="MFD2629237.1"/>
    </source>
</evidence>
<dbReference type="RefSeq" id="WP_379562008.1">
    <property type="nucleotide sequence ID" value="NZ_JBHUMX010000035.1"/>
</dbReference>
<keyword evidence="1" id="KW-0472">Membrane</keyword>
<evidence type="ECO:0000256" key="1">
    <source>
        <dbReference type="SAM" id="Phobius"/>
    </source>
</evidence>